<proteinExistence type="predicted"/>
<sequence>MKSVSLCRVVLAAILGALTLLPFGCAMDQLGESTAEGHRRHRRVLRINRQEMMADIDRALLLDKPSKLTDKRIP</sequence>
<reference evidence="1" key="1">
    <citation type="journal article" date="2014" name="Front. Microbiol.">
        <title>High frequency of phylogenetically diverse reductive dehalogenase-homologous genes in deep subseafloor sedimentary metagenomes.</title>
        <authorList>
            <person name="Kawai M."/>
            <person name="Futagami T."/>
            <person name="Toyoda A."/>
            <person name="Takaki Y."/>
            <person name="Nishi S."/>
            <person name="Hori S."/>
            <person name="Arai W."/>
            <person name="Tsubouchi T."/>
            <person name="Morono Y."/>
            <person name="Uchiyama I."/>
            <person name="Ito T."/>
            <person name="Fujiyama A."/>
            <person name="Inagaki F."/>
            <person name="Takami H."/>
        </authorList>
    </citation>
    <scope>NUCLEOTIDE SEQUENCE</scope>
    <source>
        <strain evidence="1">Expedition CK06-06</strain>
    </source>
</reference>
<dbReference type="EMBL" id="BARW01009812">
    <property type="protein sequence ID" value="GAI84754.1"/>
    <property type="molecule type" value="Genomic_DNA"/>
</dbReference>
<comment type="caution">
    <text evidence="1">The sequence shown here is derived from an EMBL/GenBank/DDBJ whole genome shotgun (WGS) entry which is preliminary data.</text>
</comment>
<gene>
    <name evidence="1" type="ORF">S12H4_19589</name>
</gene>
<accession>X1TXI2</accession>
<evidence type="ECO:0000313" key="1">
    <source>
        <dbReference type="EMBL" id="GAI84754.1"/>
    </source>
</evidence>
<protein>
    <submittedName>
        <fullName evidence="1">Uncharacterized protein</fullName>
    </submittedName>
</protein>
<name>X1TXI2_9ZZZZ</name>
<organism evidence="1">
    <name type="scientific">marine sediment metagenome</name>
    <dbReference type="NCBI Taxonomy" id="412755"/>
    <lineage>
        <taxon>unclassified sequences</taxon>
        <taxon>metagenomes</taxon>
        <taxon>ecological metagenomes</taxon>
    </lineage>
</organism>
<dbReference type="AlphaFoldDB" id="X1TXI2"/>